<dbReference type="GO" id="GO:0022857">
    <property type="term" value="F:transmembrane transporter activity"/>
    <property type="evidence" value="ECO:0007669"/>
    <property type="project" value="InterPro"/>
</dbReference>
<dbReference type="EMBL" id="CP012523">
    <property type="protein sequence ID" value="ALC38391.1"/>
    <property type="molecule type" value="Genomic_DNA"/>
</dbReference>
<evidence type="ECO:0000259" key="6">
    <source>
        <dbReference type="PROSITE" id="PS50850"/>
    </source>
</evidence>
<feature type="transmembrane region" description="Helical" evidence="5">
    <location>
        <begin position="160"/>
        <end position="184"/>
    </location>
</feature>
<name>A0A0M4E050_DROBS</name>
<dbReference type="Proteomes" id="UP000494163">
    <property type="component" value="Chromosome 2L"/>
</dbReference>
<proteinExistence type="predicted"/>
<dbReference type="Gene3D" id="1.20.1250.20">
    <property type="entry name" value="MFS general substrate transporter like domains"/>
    <property type="match status" value="1"/>
</dbReference>
<dbReference type="SUPFAM" id="SSF103473">
    <property type="entry name" value="MFS general substrate transporter"/>
    <property type="match status" value="1"/>
</dbReference>
<feature type="transmembrane region" description="Helical" evidence="5">
    <location>
        <begin position="196"/>
        <end position="223"/>
    </location>
</feature>
<keyword evidence="3 5" id="KW-1133">Transmembrane helix</keyword>
<feature type="transmembrane region" description="Helical" evidence="5">
    <location>
        <begin position="126"/>
        <end position="148"/>
    </location>
</feature>
<keyword evidence="2 5" id="KW-0812">Transmembrane</keyword>
<keyword evidence="8" id="KW-1185">Reference proteome</keyword>
<dbReference type="OMA" id="MISLACC"/>
<dbReference type="PANTHER" id="PTHR48021:SF33">
    <property type="entry name" value="AT22075P-RELATED"/>
    <property type="match status" value="1"/>
</dbReference>
<reference evidence="7 8" key="1">
    <citation type="submission" date="2015-08" db="EMBL/GenBank/DDBJ databases">
        <title>Ancestral chromatin configuration constrains chromatin evolution on differentiating sex chromosomes in Drosophila.</title>
        <authorList>
            <person name="Zhou Q."/>
            <person name="Bachtrog D."/>
        </authorList>
    </citation>
    <scope>NUCLEOTIDE SEQUENCE [LARGE SCALE GENOMIC DNA]</scope>
    <source>
        <tissue evidence="7">Whole larvae</tissue>
    </source>
</reference>
<dbReference type="InterPro" id="IPR050549">
    <property type="entry name" value="MFS_Trehalose_Transporter"/>
</dbReference>
<dbReference type="GO" id="GO:0016020">
    <property type="term" value="C:membrane"/>
    <property type="evidence" value="ECO:0007669"/>
    <property type="project" value="UniProtKB-SubCell"/>
</dbReference>
<evidence type="ECO:0000256" key="3">
    <source>
        <dbReference type="ARBA" id="ARBA00022989"/>
    </source>
</evidence>
<evidence type="ECO:0000313" key="7">
    <source>
        <dbReference type="EMBL" id="ALC38391.1"/>
    </source>
</evidence>
<feature type="non-terminal residue" evidence="7">
    <location>
        <position position="1"/>
    </location>
</feature>
<organism evidence="7 8">
    <name type="scientific">Drosophila busckii</name>
    <name type="common">Fruit fly</name>
    <dbReference type="NCBI Taxonomy" id="30019"/>
    <lineage>
        <taxon>Eukaryota</taxon>
        <taxon>Metazoa</taxon>
        <taxon>Ecdysozoa</taxon>
        <taxon>Arthropoda</taxon>
        <taxon>Hexapoda</taxon>
        <taxon>Insecta</taxon>
        <taxon>Pterygota</taxon>
        <taxon>Neoptera</taxon>
        <taxon>Endopterygota</taxon>
        <taxon>Diptera</taxon>
        <taxon>Brachycera</taxon>
        <taxon>Muscomorpha</taxon>
        <taxon>Ephydroidea</taxon>
        <taxon>Drosophilidae</taxon>
        <taxon>Drosophila</taxon>
    </lineage>
</organism>
<protein>
    <submittedName>
        <fullName evidence="7">Maker425</fullName>
    </submittedName>
</protein>
<dbReference type="Pfam" id="PF00083">
    <property type="entry name" value="Sugar_tr"/>
    <property type="match status" value="1"/>
</dbReference>
<dbReference type="AlphaFoldDB" id="A0A0M4E050"/>
<feature type="transmembrane region" description="Helical" evidence="5">
    <location>
        <begin position="100"/>
        <end position="119"/>
    </location>
</feature>
<dbReference type="OrthoDB" id="6612291at2759"/>
<dbReference type="InterPro" id="IPR020846">
    <property type="entry name" value="MFS_dom"/>
</dbReference>
<gene>
    <name evidence="7" type="ORF">Dbus_chr2Lg476</name>
</gene>
<dbReference type="PROSITE" id="PS50850">
    <property type="entry name" value="MFS"/>
    <property type="match status" value="1"/>
</dbReference>
<keyword evidence="4 5" id="KW-0472">Membrane</keyword>
<evidence type="ECO:0000256" key="5">
    <source>
        <dbReference type="SAM" id="Phobius"/>
    </source>
</evidence>
<evidence type="ECO:0000256" key="4">
    <source>
        <dbReference type="ARBA" id="ARBA00023136"/>
    </source>
</evidence>
<dbReference type="InterPro" id="IPR036259">
    <property type="entry name" value="MFS_trans_sf"/>
</dbReference>
<sequence length="262" mass="28527">PETPQFLAAQNSAKAEAALKYYRGIDCKAELDVELLQTLSKSTAGHANKENCSFADLLPPKARKAFFIGFGMVLLNQCSGCLTLEFYIAHIISDTGAGEVITIGGILQLVGTYAATHFVECAGRKTMLLISMVGICLGELCMSAYFYLTQLGYDTSSFSWVLTASYSLMISLACCGALTVGYVVMAEVCPPLIRSLAVRCHTFCIFLIAIISLKLFPLVVAWIGIAETIFIYFLLSFLLTIFVILFVPETKGKTLEEIQACL</sequence>
<comment type="subcellular location">
    <subcellularLocation>
        <location evidence="1">Membrane</location>
        <topology evidence="1">Multi-pass membrane protein</topology>
    </subcellularLocation>
</comment>
<dbReference type="PANTHER" id="PTHR48021">
    <property type="match status" value="1"/>
</dbReference>
<accession>A0A0M4E050</accession>
<evidence type="ECO:0000256" key="1">
    <source>
        <dbReference type="ARBA" id="ARBA00004141"/>
    </source>
</evidence>
<evidence type="ECO:0000256" key="2">
    <source>
        <dbReference type="ARBA" id="ARBA00022692"/>
    </source>
</evidence>
<feature type="transmembrane region" description="Helical" evidence="5">
    <location>
        <begin position="65"/>
        <end position="88"/>
    </location>
</feature>
<feature type="transmembrane region" description="Helical" evidence="5">
    <location>
        <begin position="229"/>
        <end position="247"/>
    </location>
</feature>
<dbReference type="STRING" id="30019.A0A0M4E050"/>
<feature type="domain" description="Major facilitator superfamily (MFS) profile" evidence="6">
    <location>
        <begin position="57"/>
        <end position="262"/>
    </location>
</feature>
<evidence type="ECO:0000313" key="8">
    <source>
        <dbReference type="Proteomes" id="UP000494163"/>
    </source>
</evidence>
<dbReference type="InterPro" id="IPR005828">
    <property type="entry name" value="MFS_sugar_transport-like"/>
</dbReference>